<sequence>MAMMHHRRILRSDVDLSHEQPLPWNVPEVHIWFHDGPALNCRVSRSPGDLLRVQADGLIVPEGTPVEIQWTQDDRGCYAAGTVIAAPPSGPPGLYLRVDESVSGIERRIGVRLPVQLPASVIAPSGRVLPGRTTDLSLGGASIVADSLACGGFLGDFLQPERDAPQARASVVLALPTGVATLACRVISVSGNTGQVRVRFVHHDGLVIEQIGALLSAEQRRIALRRDVPSRLDK</sequence>
<evidence type="ECO:0000313" key="2">
    <source>
        <dbReference type="EMBL" id="KUL23486.1"/>
    </source>
</evidence>
<proteinExistence type="predicted"/>
<reference evidence="2 3" key="1">
    <citation type="submission" date="2015-10" db="EMBL/GenBank/DDBJ databases">
        <authorList>
            <person name="Gilbert D.G."/>
        </authorList>
    </citation>
    <scope>NUCLEOTIDE SEQUENCE [LARGE SCALE GENOMIC DNA]</scope>
    <source>
        <strain evidence="2 3">NRRL B-16712</strain>
    </source>
</reference>
<comment type="caution">
    <text evidence="2">The sequence shown here is derived from an EMBL/GenBank/DDBJ whole genome shotgun (WGS) entry which is preliminary data.</text>
</comment>
<dbReference type="Gene3D" id="2.40.10.220">
    <property type="entry name" value="predicted glycosyltransferase like domains"/>
    <property type="match status" value="1"/>
</dbReference>
<dbReference type="Proteomes" id="UP000053244">
    <property type="component" value="Unassembled WGS sequence"/>
</dbReference>
<dbReference type="InterPro" id="IPR009875">
    <property type="entry name" value="PilZ_domain"/>
</dbReference>
<evidence type="ECO:0000313" key="3">
    <source>
        <dbReference type="Proteomes" id="UP000053244"/>
    </source>
</evidence>
<organism evidence="2 3">
    <name type="scientific">Actinoplanes awajinensis subsp. mycoplanecinus</name>
    <dbReference type="NCBI Taxonomy" id="135947"/>
    <lineage>
        <taxon>Bacteria</taxon>
        <taxon>Bacillati</taxon>
        <taxon>Actinomycetota</taxon>
        <taxon>Actinomycetes</taxon>
        <taxon>Micromonosporales</taxon>
        <taxon>Micromonosporaceae</taxon>
        <taxon>Actinoplanes</taxon>
    </lineage>
</organism>
<dbReference type="GO" id="GO:0035438">
    <property type="term" value="F:cyclic-di-GMP binding"/>
    <property type="evidence" value="ECO:0007669"/>
    <property type="project" value="InterPro"/>
</dbReference>
<gene>
    <name evidence="2" type="ORF">ADL15_45760</name>
</gene>
<dbReference type="EMBL" id="LLZH01000331">
    <property type="protein sequence ID" value="KUL23486.1"/>
    <property type="molecule type" value="Genomic_DNA"/>
</dbReference>
<accession>A0A117MLE4</accession>
<dbReference type="SUPFAM" id="SSF141371">
    <property type="entry name" value="PilZ domain-like"/>
    <property type="match status" value="1"/>
</dbReference>
<evidence type="ECO:0000259" key="1">
    <source>
        <dbReference type="Pfam" id="PF07238"/>
    </source>
</evidence>
<name>A0A117MLE4_9ACTN</name>
<keyword evidence="3" id="KW-1185">Reference proteome</keyword>
<dbReference type="Pfam" id="PF07238">
    <property type="entry name" value="PilZ"/>
    <property type="match status" value="1"/>
</dbReference>
<protein>
    <recommendedName>
        <fullName evidence="1">PilZ domain-containing protein</fullName>
    </recommendedName>
</protein>
<feature type="domain" description="PilZ" evidence="1">
    <location>
        <begin position="107"/>
        <end position="215"/>
    </location>
</feature>
<dbReference type="AlphaFoldDB" id="A0A117MLE4"/>